<feature type="domain" description="Heme NO-binding" evidence="1">
    <location>
        <begin position="2"/>
        <end position="160"/>
    </location>
</feature>
<dbReference type="Gene3D" id="3.90.1520.10">
    <property type="entry name" value="H-NOX domain"/>
    <property type="match status" value="1"/>
</dbReference>
<dbReference type="Pfam" id="PF07700">
    <property type="entry name" value="HNOB"/>
    <property type="match status" value="1"/>
</dbReference>
<dbReference type="GO" id="GO:0020037">
    <property type="term" value="F:heme binding"/>
    <property type="evidence" value="ECO:0007669"/>
    <property type="project" value="InterPro"/>
</dbReference>
<sequence>MKGIVFTELIEMVEADLGIEIVDRMLTKADTPSQGSYTAVGTYDHGELIRLVIALSGETGIPVSELVRSFGRHLFGRFATLYPQFFRGVEGTLDFLPLIETYIHVEVRKLYPDAELPSFESEFVGESLEFYYQSSRPFADLAEGLVLACVDHFNERLDVQRIDLGDHDGRHAKFVISPAQRSPIVAPAAKVIGGMNPCAN</sequence>
<evidence type="ECO:0000313" key="2">
    <source>
        <dbReference type="EMBL" id="TWT94323.1"/>
    </source>
</evidence>
<organism evidence="2 3">
    <name type="scientific">Neorhodopirellula pilleata</name>
    <dbReference type="NCBI Taxonomy" id="2714738"/>
    <lineage>
        <taxon>Bacteria</taxon>
        <taxon>Pseudomonadati</taxon>
        <taxon>Planctomycetota</taxon>
        <taxon>Planctomycetia</taxon>
        <taxon>Pirellulales</taxon>
        <taxon>Pirellulaceae</taxon>
        <taxon>Neorhodopirellula</taxon>
    </lineage>
</organism>
<dbReference type="InterPro" id="IPR038158">
    <property type="entry name" value="H-NOX_domain_sf"/>
</dbReference>
<protein>
    <submittedName>
        <fullName evidence="2">Heme NO binding protein</fullName>
    </submittedName>
</protein>
<accession>A0A5C6A7P8</accession>
<comment type="caution">
    <text evidence="2">The sequence shown here is derived from an EMBL/GenBank/DDBJ whole genome shotgun (WGS) entry which is preliminary data.</text>
</comment>
<dbReference type="InterPro" id="IPR011644">
    <property type="entry name" value="Heme_NO-bd"/>
</dbReference>
<evidence type="ECO:0000259" key="1">
    <source>
        <dbReference type="Pfam" id="PF07700"/>
    </source>
</evidence>
<dbReference type="Proteomes" id="UP000316213">
    <property type="component" value="Unassembled WGS sequence"/>
</dbReference>
<keyword evidence="3" id="KW-1185">Reference proteome</keyword>
<dbReference type="AlphaFoldDB" id="A0A5C6A7P8"/>
<gene>
    <name evidence="2" type="ORF">Pla100_39340</name>
</gene>
<dbReference type="SUPFAM" id="SSF111126">
    <property type="entry name" value="Ligand-binding domain in the NO signalling and Golgi transport"/>
    <property type="match status" value="1"/>
</dbReference>
<dbReference type="EMBL" id="SJPM01000008">
    <property type="protein sequence ID" value="TWT94323.1"/>
    <property type="molecule type" value="Genomic_DNA"/>
</dbReference>
<proteinExistence type="predicted"/>
<reference evidence="2 3" key="1">
    <citation type="submission" date="2019-02" db="EMBL/GenBank/DDBJ databases">
        <title>Deep-cultivation of Planctomycetes and their phenomic and genomic characterization uncovers novel biology.</title>
        <authorList>
            <person name="Wiegand S."/>
            <person name="Jogler M."/>
            <person name="Boedeker C."/>
            <person name="Pinto D."/>
            <person name="Vollmers J."/>
            <person name="Rivas-Marin E."/>
            <person name="Kohn T."/>
            <person name="Peeters S.H."/>
            <person name="Heuer A."/>
            <person name="Rast P."/>
            <person name="Oberbeckmann S."/>
            <person name="Bunk B."/>
            <person name="Jeske O."/>
            <person name="Meyerdierks A."/>
            <person name="Storesund J.E."/>
            <person name="Kallscheuer N."/>
            <person name="Luecker S."/>
            <person name="Lage O.M."/>
            <person name="Pohl T."/>
            <person name="Merkel B.J."/>
            <person name="Hornburger P."/>
            <person name="Mueller R.-W."/>
            <person name="Bruemmer F."/>
            <person name="Labrenz M."/>
            <person name="Spormann A.M."/>
            <person name="Op Den Camp H."/>
            <person name="Overmann J."/>
            <person name="Amann R."/>
            <person name="Jetten M.S.M."/>
            <person name="Mascher T."/>
            <person name="Medema M.H."/>
            <person name="Devos D.P."/>
            <person name="Kaster A.-K."/>
            <person name="Ovreas L."/>
            <person name="Rohde M."/>
            <person name="Galperin M.Y."/>
            <person name="Jogler C."/>
        </authorList>
    </citation>
    <scope>NUCLEOTIDE SEQUENCE [LARGE SCALE GENOMIC DNA]</scope>
    <source>
        <strain evidence="2 3">Pla100</strain>
    </source>
</reference>
<dbReference type="InterPro" id="IPR024096">
    <property type="entry name" value="NO_sig/Golgi_transp_ligand-bd"/>
</dbReference>
<evidence type="ECO:0000313" key="3">
    <source>
        <dbReference type="Proteomes" id="UP000316213"/>
    </source>
</evidence>
<dbReference type="RefSeq" id="WP_146579232.1">
    <property type="nucleotide sequence ID" value="NZ_SJPM01000008.1"/>
</dbReference>
<name>A0A5C6A7P8_9BACT</name>
<dbReference type="OrthoDB" id="7266652at2"/>